<dbReference type="InterPro" id="IPR043428">
    <property type="entry name" value="LivM-like"/>
</dbReference>
<name>A0A7W6IN97_9HYPH</name>
<dbReference type="PANTHER" id="PTHR30482:SF17">
    <property type="entry name" value="ABC TRANSPORTER ATP-BINDING PROTEIN"/>
    <property type="match status" value="1"/>
</dbReference>
<organism evidence="7 8">
    <name type="scientific">Devosia subaequoris</name>
    <dbReference type="NCBI Taxonomy" id="395930"/>
    <lineage>
        <taxon>Bacteria</taxon>
        <taxon>Pseudomonadati</taxon>
        <taxon>Pseudomonadota</taxon>
        <taxon>Alphaproteobacteria</taxon>
        <taxon>Hyphomicrobiales</taxon>
        <taxon>Devosiaceae</taxon>
        <taxon>Devosia</taxon>
    </lineage>
</organism>
<dbReference type="GO" id="GO:0015658">
    <property type="term" value="F:branched-chain amino acid transmembrane transporter activity"/>
    <property type="evidence" value="ECO:0007669"/>
    <property type="project" value="InterPro"/>
</dbReference>
<gene>
    <name evidence="7" type="ORF">GGR20_002391</name>
</gene>
<dbReference type="EMBL" id="JACIEW010000005">
    <property type="protein sequence ID" value="MBB4052743.1"/>
    <property type="molecule type" value="Genomic_DNA"/>
</dbReference>
<feature type="transmembrane region" description="Helical" evidence="6">
    <location>
        <begin position="135"/>
        <end position="155"/>
    </location>
</feature>
<dbReference type="InterPro" id="IPR001851">
    <property type="entry name" value="ABC_transp_permease"/>
</dbReference>
<keyword evidence="2" id="KW-1003">Cell membrane</keyword>
<evidence type="ECO:0000313" key="8">
    <source>
        <dbReference type="Proteomes" id="UP000547011"/>
    </source>
</evidence>
<dbReference type="CDD" id="cd06581">
    <property type="entry name" value="TM_PBP1_LivM_like"/>
    <property type="match status" value="1"/>
</dbReference>
<keyword evidence="5 6" id="KW-0472">Membrane</keyword>
<evidence type="ECO:0000256" key="1">
    <source>
        <dbReference type="ARBA" id="ARBA00004651"/>
    </source>
</evidence>
<feature type="transmembrane region" description="Helical" evidence="6">
    <location>
        <begin position="200"/>
        <end position="225"/>
    </location>
</feature>
<comment type="caution">
    <text evidence="7">The sequence shown here is derived from an EMBL/GenBank/DDBJ whole genome shotgun (WGS) entry which is preliminary data.</text>
</comment>
<feature type="transmembrane region" description="Helical" evidence="6">
    <location>
        <begin position="246"/>
        <end position="268"/>
    </location>
</feature>
<evidence type="ECO:0000256" key="5">
    <source>
        <dbReference type="ARBA" id="ARBA00023136"/>
    </source>
</evidence>
<keyword evidence="3 6" id="KW-0812">Transmembrane</keyword>
<protein>
    <submittedName>
        <fullName evidence="7">Branched-chain amino acid transport system permease protein</fullName>
    </submittedName>
</protein>
<evidence type="ECO:0000256" key="4">
    <source>
        <dbReference type="ARBA" id="ARBA00022989"/>
    </source>
</evidence>
<accession>A0A7W6IN97</accession>
<dbReference type="Proteomes" id="UP000547011">
    <property type="component" value="Unassembled WGS sequence"/>
</dbReference>
<keyword evidence="4 6" id="KW-1133">Transmembrane helix</keyword>
<reference evidence="7 8" key="1">
    <citation type="submission" date="2020-08" db="EMBL/GenBank/DDBJ databases">
        <title>Genomic Encyclopedia of Type Strains, Phase IV (KMG-IV): sequencing the most valuable type-strain genomes for metagenomic binning, comparative biology and taxonomic classification.</title>
        <authorList>
            <person name="Goeker M."/>
        </authorList>
    </citation>
    <scope>NUCLEOTIDE SEQUENCE [LARGE SCALE GENOMIC DNA]</scope>
    <source>
        <strain evidence="7 8">DSM 23447</strain>
    </source>
</reference>
<dbReference type="PANTHER" id="PTHR30482">
    <property type="entry name" value="HIGH-AFFINITY BRANCHED-CHAIN AMINO ACID TRANSPORT SYSTEM PERMEASE"/>
    <property type="match status" value="1"/>
</dbReference>
<dbReference type="RefSeq" id="WP_183311482.1">
    <property type="nucleotide sequence ID" value="NZ_JACIEW010000005.1"/>
</dbReference>
<evidence type="ECO:0000256" key="6">
    <source>
        <dbReference type="SAM" id="Phobius"/>
    </source>
</evidence>
<feature type="transmembrane region" description="Helical" evidence="6">
    <location>
        <begin position="106"/>
        <end position="128"/>
    </location>
</feature>
<evidence type="ECO:0000313" key="7">
    <source>
        <dbReference type="EMBL" id="MBB4052743.1"/>
    </source>
</evidence>
<dbReference type="Pfam" id="PF02653">
    <property type="entry name" value="BPD_transp_2"/>
    <property type="match status" value="1"/>
</dbReference>
<keyword evidence="8" id="KW-1185">Reference proteome</keyword>
<dbReference type="GO" id="GO:0005886">
    <property type="term" value="C:plasma membrane"/>
    <property type="evidence" value="ECO:0007669"/>
    <property type="project" value="UniProtKB-SubCell"/>
</dbReference>
<evidence type="ECO:0000256" key="3">
    <source>
        <dbReference type="ARBA" id="ARBA00022692"/>
    </source>
</evidence>
<proteinExistence type="predicted"/>
<sequence>MAHNSSALASKSLRGSAISANWPGRLIVYGAVALIGLALALAPFLFPDVRSQEVAARICVFIVLVASYDLLIGYTGIVSFAHTMFFGLGAYGTAIALKTMGPGFEAILLGGGLGVVAALVLALLIGLLSLRVKAIFFAMVTLSAASVMMVLASQLSDFTGGEDGITYSIPRLFSPAFELLSDAEGKAVRLFGVPLNGKIALYYFVFISALVLFLAMMRIVASPLGSVLKAIRENELRAEAIGYRVVFYRTTIFCIAAGIAACAGILRAVWLKYTGPEVVLSFDIMIDILLMVVIGGMGTMLGAVIGVVLMTLAQYYLKDLMALGAEATGSLPLVPDLLNPERWLLWLGLGFILLVYFFPSGIVGTLLGKGGGK</sequence>
<feature type="transmembrane region" description="Helical" evidence="6">
    <location>
        <begin position="58"/>
        <end position="86"/>
    </location>
</feature>
<feature type="transmembrane region" description="Helical" evidence="6">
    <location>
        <begin position="344"/>
        <end position="367"/>
    </location>
</feature>
<dbReference type="AlphaFoldDB" id="A0A7W6IN97"/>
<comment type="subcellular location">
    <subcellularLocation>
        <location evidence="1">Cell membrane</location>
        <topology evidence="1">Multi-pass membrane protein</topology>
    </subcellularLocation>
</comment>
<feature type="transmembrane region" description="Helical" evidence="6">
    <location>
        <begin position="288"/>
        <end position="313"/>
    </location>
</feature>
<feature type="transmembrane region" description="Helical" evidence="6">
    <location>
        <begin position="26"/>
        <end position="46"/>
    </location>
</feature>
<evidence type="ECO:0000256" key="2">
    <source>
        <dbReference type="ARBA" id="ARBA00022475"/>
    </source>
</evidence>